<dbReference type="Proteomes" id="UP000272942">
    <property type="component" value="Unassembled WGS sequence"/>
</dbReference>
<dbReference type="AlphaFoldDB" id="A0A183AHX2"/>
<dbReference type="EMBL" id="UZAN01043567">
    <property type="protein sequence ID" value="VDP78674.1"/>
    <property type="molecule type" value="Genomic_DNA"/>
</dbReference>
<protein>
    <submittedName>
        <fullName evidence="2 4">Uncharacterized protein</fullName>
    </submittedName>
</protein>
<feature type="compositionally biased region" description="Basic and acidic residues" evidence="1">
    <location>
        <begin position="78"/>
        <end position="113"/>
    </location>
</feature>
<organism evidence="4">
    <name type="scientific">Echinostoma caproni</name>
    <dbReference type="NCBI Taxonomy" id="27848"/>
    <lineage>
        <taxon>Eukaryota</taxon>
        <taxon>Metazoa</taxon>
        <taxon>Spiralia</taxon>
        <taxon>Lophotrochozoa</taxon>
        <taxon>Platyhelminthes</taxon>
        <taxon>Trematoda</taxon>
        <taxon>Digenea</taxon>
        <taxon>Plagiorchiida</taxon>
        <taxon>Echinostomata</taxon>
        <taxon>Echinostomatoidea</taxon>
        <taxon>Echinostomatidae</taxon>
        <taxon>Echinostoma</taxon>
    </lineage>
</organism>
<reference evidence="4" key="1">
    <citation type="submission" date="2016-06" db="UniProtKB">
        <authorList>
            <consortium name="WormBaseParasite"/>
        </authorList>
    </citation>
    <scope>IDENTIFICATION</scope>
</reference>
<dbReference type="OrthoDB" id="6264191at2759"/>
<sequence length="223" mass="26207">MTTRVVYETKRARQSMAGNRLSRATSSASKRMSSLLRKKWDKTRLPPLTERQKALVYLVTETTINRIVEAAERELAERRERRRNTLEEQRRRRQEREAKEAELRVADAKDGKSRMLASQMADEARQRADSLTSRASKMRLSARERLSQILEFDQEDEIVPLHRRRLSTEDEHAIANAAPELRAFLRLPRHHTAGYFLLHPSQNHDELLRKTAFPAPERDWKRT</sequence>
<reference evidence="2 3" key="2">
    <citation type="submission" date="2018-11" db="EMBL/GenBank/DDBJ databases">
        <authorList>
            <consortium name="Pathogen Informatics"/>
        </authorList>
    </citation>
    <scope>NUCLEOTIDE SEQUENCE [LARGE SCALE GENOMIC DNA]</scope>
    <source>
        <strain evidence="2 3">Egypt</strain>
    </source>
</reference>
<keyword evidence="3" id="KW-1185">Reference proteome</keyword>
<evidence type="ECO:0000313" key="3">
    <source>
        <dbReference type="Proteomes" id="UP000272942"/>
    </source>
</evidence>
<evidence type="ECO:0000313" key="4">
    <source>
        <dbReference type="WBParaSite" id="ECPE_0000657001-mRNA-1"/>
    </source>
</evidence>
<proteinExistence type="predicted"/>
<dbReference type="WBParaSite" id="ECPE_0000657001-mRNA-1">
    <property type="protein sequence ID" value="ECPE_0000657001-mRNA-1"/>
    <property type="gene ID" value="ECPE_0000657001"/>
</dbReference>
<name>A0A183AHX2_9TREM</name>
<feature type="region of interest" description="Disordered" evidence="1">
    <location>
        <begin position="78"/>
        <end position="132"/>
    </location>
</feature>
<evidence type="ECO:0000313" key="2">
    <source>
        <dbReference type="EMBL" id="VDP78674.1"/>
    </source>
</evidence>
<evidence type="ECO:0000256" key="1">
    <source>
        <dbReference type="SAM" id="MobiDB-lite"/>
    </source>
</evidence>
<gene>
    <name evidence="2" type="ORF">ECPE_LOCUS6557</name>
</gene>
<accession>A0A183AHX2</accession>